<keyword evidence="3 6" id="KW-0732">Signal</keyword>
<evidence type="ECO:0000256" key="1">
    <source>
        <dbReference type="ARBA" id="ARBA00011079"/>
    </source>
</evidence>
<feature type="chain" id="PRO_5002529722" evidence="6">
    <location>
        <begin position="20"/>
        <end position="530"/>
    </location>
</feature>
<evidence type="ECO:0000256" key="5">
    <source>
        <dbReference type="ARBA" id="ARBA00023180"/>
    </source>
</evidence>
<dbReference type="OMA" id="CERFDVY"/>
<dbReference type="InterPro" id="IPR029058">
    <property type="entry name" value="AB_hydrolase_fold"/>
</dbReference>
<sequence>MRSSTSIVELLMLAGTASALVNLEMRPRKPEVPAIKSFTQADATGPQHAFFEQLIDHDHPELGTFQQRYAWNGEFYKPGGPVILMGPNESALDGYERYTTNVTLPGVAAQELGAGALIIEHRYWGQSSPYDTLSTENMQYLTLEQSVKDLVYFAENVVLPFDLNRTSTPEKAPWVLIGCSYSGALTAWVQDLAPGTFWAYSCSSPVVEAVGDLWRYFEQVKLAMPKNCSSDYAQVIQHVDQVLQGHSEKAKHDLKTQFGLADLEDADFGAALNNGLYTWQSVLFSDAVNPLLEMCDYVENQWPGSTSPVPGAKGVGLTKALAGYTKWFTTQSLPGSCAGYGYWSNPNDTSCYNTYNASSPLFTDLTVENGANRQWNWFLCNEPFKWWQVRGQGNLVSRTVNEPYFERQCELFFPREGKYTYGIAKGATTDEVNHVTGGWFNVNTHRLQWTAGEFDPWRPATVMATNRPGGPLPSTPQHPVHIVPGAAHCGDVLVRNANANEGVKKVFDAEVANIVAWAKEFYTEKGKPHY</sequence>
<accession>A0A0F9X2D5</accession>
<comment type="similarity">
    <text evidence="1">Belongs to the peptidase S28 family.</text>
</comment>
<keyword evidence="4" id="KW-0378">Hydrolase</keyword>
<dbReference type="PANTHER" id="PTHR11010">
    <property type="entry name" value="PROTEASE S28 PRO-X CARBOXYPEPTIDASE-RELATED"/>
    <property type="match status" value="1"/>
</dbReference>
<proteinExistence type="inferred from homology"/>
<feature type="signal peptide" evidence="6">
    <location>
        <begin position="1"/>
        <end position="19"/>
    </location>
</feature>
<dbReference type="GO" id="GO:0070008">
    <property type="term" value="F:serine-type exopeptidase activity"/>
    <property type="evidence" value="ECO:0007669"/>
    <property type="project" value="InterPro"/>
</dbReference>
<dbReference type="Proteomes" id="UP000034112">
    <property type="component" value="Unassembled WGS sequence"/>
</dbReference>
<reference evidence="8" key="1">
    <citation type="journal article" date="2015" name="Genome Announc.">
        <title>Draft whole-genome sequence of the biocontrol agent Trichoderma harzianum T6776.</title>
        <authorList>
            <person name="Baroncelli R."/>
            <person name="Piaggeschi G."/>
            <person name="Fiorini L."/>
            <person name="Bertolini E."/>
            <person name="Zapparata A."/>
            <person name="Pe M.E."/>
            <person name="Sarrocco S."/>
            <person name="Vannacci G."/>
        </authorList>
    </citation>
    <scope>NUCLEOTIDE SEQUENCE [LARGE SCALE GENOMIC DNA]</scope>
    <source>
        <strain evidence="8">T6776</strain>
    </source>
</reference>
<evidence type="ECO:0000256" key="3">
    <source>
        <dbReference type="ARBA" id="ARBA00022729"/>
    </source>
</evidence>
<name>A0A0F9X2D5_TRIHA</name>
<dbReference type="EMBL" id="JOKZ01000378">
    <property type="protein sequence ID" value="KKO98844.1"/>
    <property type="molecule type" value="Genomic_DNA"/>
</dbReference>
<dbReference type="OrthoDB" id="1735038at2759"/>
<evidence type="ECO:0000313" key="7">
    <source>
        <dbReference type="EMBL" id="KKO98844.1"/>
    </source>
</evidence>
<evidence type="ECO:0000313" key="8">
    <source>
        <dbReference type="Proteomes" id="UP000034112"/>
    </source>
</evidence>
<keyword evidence="2" id="KW-0645">Protease</keyword>
<protein>
    <submittedName>
        <fullName evidence="7">Serine peptidase</fullName>
    </submittedName>
</protein>
<keyword evidence="5" id="KW-0325">Glycoprotein</keyword>
<evidence type="ECO:0000256" key="6">
    <source>
        <dbReference type="SAM" id="SignalP"/>
    </source>
</evidence>
<comment type="caution">
    <text evidence="7">The sequence shown here is derived from an EMBL/GenBank/DDBJ whole genome shotgun (WGS) entry which is preliminary data.</text>
</comment>
<gene>
    <name evidence="7" type="ORF">THAR02_09052</name>
</gene>
<dbReference type="AlphaFoldDB" id="A0A0F9X2D5"/>
<dbReference type="SUPFAM" id="SSF53474">
    <property type="entry name" value="alpha/beta-Hydrolases"/>
    <property type="match status" value="1"/>
</dbReference>
<dbReference type="InterPro" id="IPR008758">
    <property type="entry name" value="Peptidase_S28"/>
</dbReference>
<evidence type="ECO:0000256" key="4">
    <source>
        <dbReference type="ARBA" id="ARBA00022801"/>
    </source>
</evidence>
<dbReference type="GO" id="GO:0006508">
    <property type="term" value="P:proteolysis"/>
    <property type="evidence" value="ECO:0007669"/>
    <property type="project" value="UniProtKB-KW"/>
</dbReference>
<evidence type="ECO:0000256" key="2">
    <source>
        <dbReference type="ARBA" id="ARBA00022670"/>
    </source>
</evidence>
<organism evidence="7 8">
    <name type="scientific">Trichoderma harzianum</name>
    <name type="common">Hypocrea lixii</name>
    <dbReference type="NCBI Taxonomy" id="5544"/>
    <lineage>
        <taxon>Eukaryota</taxon>
        <taxon>Fungi</taxon>
        <taxon>Dikarya</taxon>
        <taxon>Ascomycota</taxon>
        <taxon>Pezizomycotina</taxon>
        <taxon>Sordariomycetes</taxon>
        <taxon>Hypocreomycetidae</taxon>
        <taxon>Hypocreales</taxon>
        <taxon>Hypocreaceae</taxon>
        <taxon>Trichoderma</taxon>
    </lineage>
</organism>
<dbReference type="Gene3D" id="3.40.50.1820">
    <property type="entry name" value="alpha/beta hydrolase"/>
    <property type="match status" value="2"/>
</dbReference>
<dbReference type="Pfam" id="PF05577">
    <property type="entry name" value="Peptidase_S28"/>
    <property type="match status" value="1"/>
</dbReference>
<dbReference type="GO" id="GO:0008239">
    <property type="term" value="F:dipeptidyl-peptidase activity"/>
    <property type="evidence" value="ECO:0007669"/>
    <property type="project" value="TreeGrafter"/>
</dbReference>
<dbReference type="PANTHER" id="PTHR11010:SF23">
    <property type="entry name" value="SERINE PEPTIDASE"/>
    <property type="match status" value="1"/>
</dbReference>